<gene>
    <name evidence="2" type="ORF">JK364_50520</name>
</gene>
<comment type="caution">
    <text evidence="2">The sequence shown here is derived from an EMBL/GenBank/DDBJ whole genome shotgun (WGS) entry which is preliminary data.</text>
</comment>
<name>A0ABS1Q809_9ACTN</name>
<protein>
    <recommendedName>
        <fullName evidence="1">N-acetyltransferase domain-containing protein</fullName>
    </recommendedName>
</protein>
<dbReference type="EMBL" id="JAERRG010000052">
    <property type="protein sequence ID" value="MBL1120474.1"/>
    <property type="molecule type" value="Genomic_DNA"/>
</dbReference>
<evidence type="ECO:0000259" key="1">
    <source>
        <dbReference type="Pfam" id="PF00583"/>
    </source>
</evidence>
<dbReference type="SUPFAM" id="SSF55729">
    <property type="entry name" value="Acyl-CoA N-acyltransferases (Nat)"/>
    <property type="match status" value="1"/>
</dbReference>
<evidence type="ECO:0000313" key="3">
    <source>
        <dbReference type="Proteomes" id="UP000621510"/>
    </source>
</evidence>
<feature type="domain" description="N-acetyltransferase" evidence="1">
    <location>
        <begin position="4"/>
        <end position="71"/>
    </location>
</feature>
<reference evidence="2 3" key="1">
    <citation type="submission" date="2021-01" db="EMBL/GenBank/DDBJ databases">
        <title>WGS of actinomycetes isolated from Thailand.</title>
        <authorList>
            <person name="Thawai C."/>
        </authorList>
    </citation>
    <scope>NUCLEOTIDE SEQUENCE [LARGE SCALE GENOMIC DNA]</scope>
    <source>
        <strain evidence="2 3">CA3R110</strain>
    </source>
</reference>
<evidence type="ECO:0000313" key="2">
    <source>
        <dbReference type="EMBL" id="MBL1120474.1"/>
    </source>
</evidence>
<dbReference type="Pfam" id="PF00583">
    <property type="entry name" value="Acetyltransf_1"/>
    <property type="match status" value="1"/>
</dbReference>
<accession>A0ABS1Q809</accession>
<dbReference type="Gene3D" id="3.40.630.30">
    <property type="match status" value="1"/>
</dbReference>
<dbReference type="Proteomes" id="UP000621510">
    <property type="component" value="Unassembled WGS sequence"/>
</dbReference>
<dbReference type="InterPro" id="IPR016181">
    <property type="entry name" value="Acyl_CoA_acyltransferase"/>
</dbReference>
<proteinExistence type="predicted"/>
<sequence>MRAYLLETNGYVTGYLAAHDTREHRRWDPTGGALRGGKDNTPRPRIILIWVADACRRQGVGATLVQALADDFGCQVTDGSWSAPVSDAGRRLARRVSPAGIWVS</sequence>
<organism evidence="2 3">
    <name type="scientific">Streptomyces endocoffeicus</name>
    <dbReference type="NCBI Taxonomy" id="2898945"/>
    <lineage>
        <taxon>Bacteria</taxon>
        <taxon>Bacillati</taxon>
        <taxon>Actinomycetota</taxon>
        <taxon>Actinomycetes</taxon>
        <taxon>Kitasatosporales</taxon>
        <taxon>Streptomycetaceae</taxon>
        <taxon>Streptomyces</taxon>
    </lineage>
</organism>
<keyword evidence="3" id="KW-1185">Reference proteome</keyword>
<dbReference type="InterPro" id="IPR000182">
    <property type="entry name" value="GNAT_dom"/>
</dbReference>